<feature type="region of interest" description="Disordered" evidence="1">
    <location>
        <begin position="40"/>
        <end position="61"/>
    </location>
</feature>
<sequence>LNIVFDELNFESTRPVTKIPVQIPAEINKPDNDVKSAKLIGNKHKNNLSPDNTSEAGPSSSKLRRIKYCRMLRKEKTYISLFLWCSDMLFDKRYKIIMMINESRKASAQRK</sequence>
<proteinExistence type="predicted"/>
<name>A0A835L4Q7_SPOEX</name>
<dbReference type="AlphaFoldDB" id="A0A835L4Q7"/>
<evidence type="ECO:0000313" key="3">
    <source>
        <dbReference type="Proteomes" id="UP000648187"/>
    </source>
</evidence>
<reference evidence="2" key="1">
    <citation type="submission" date="2020-08" db="EMBL/GenBank/DDBJ databases">
        <title>Spodoptera exigua strain:BAW_Kor-Di-RS1 Genome sequencing and assembly.</title>
        <authorList>
            <person name="Kim J."/>
            <person name="Nam H.Y."/>
            <person name="Kwon M."/>
            <person name="Choi J.H."/>
            <person name="Cho S.R."/>
            <person name="Kim G.-H."/>
        </authorList>
    </citation>
    <scope>NUCLEOTIDE SEQUENCE</scope>
    <source>
        <strain evidence="2">BAW_Kor-Di-RS1</strain>
        <tissue evidence="2">Whole-body</tissue>
    </source>
</reference>
<comment type="caution">
    <text evidence="2">The sequence shown here is derived from an EMBL/GenBank/DDBJ whole genome shotgun (WGS) entry which is preliminary data.</text>
</comment>
<feature type="non-terminal residue" evidence="2">
    <location>
        <position position="111"/>
    </location>
</feature>
<organism evidence="2 3">
    <name type="scientific">Spodoptera exigua</name>
    <name type="common">Beet armyworm</name>
    <name type="synonym">Noctua fulgens</name>
    <dbReference type="NCBI Taxonomy" id="7107"/>
    <lineage>
        <taxon>Eukaryota</taxon>
        <taxon>Metazoa</taxon>
        <taxon>Ecdysozoa</taxon>
        <taxon>Arthropoda</taxon>
        <taxon>Hexapoda</taxon>
        <taxon>Insecta</taxon>
        <taxon>Pterygota</taxon>
        <taxon>Neoptera</taxon>
        <taxon>Endopterygota</taxon>
        <taxon>Lepidoptera</taxon>
        <taxon>Glossata</taxon>
        <taxon>Ditrysia</taxon>
        <taxon>Noctuoidea</taxon>
        <taxon>Noctuidae</taxon>
        <taxon>Amphipyrinae</taxon>
        <taxon>Spodoptera</taxon>
    </lineage>
</organism>
<feature type="compositionally biased region" description="Polar residues" evidence="1">
    <location>
        <begin position="47"/>
        <end position="61"/>
    </location>
</feature>
<dbReference type="Proteomes" id="UP000648187">
    <property type="component" value="Unassembled WGS sequence"/>
</dbReference>
<gene>
    <name evidence="2" type="ORF">HW555_011339</name>
</gene>
<evidence type="ECO:0000256" key="1">
    <source>
        <dbReference type="SAM" id="MobiDB-lite"/>
    </source>
</evidence>
<keyword evidence="3" id="KW-1185">Reference proteome</keyword>
<evidence type="ECO:0000313" key="2">
    <source>
        <dbReference type="EMBL" id="KAF9409252.1"/>
    </source>
</evidence>
<protein>
    <submittedName>
        <fullName evidence="2">Uncharacterized protein</fullName>
    </submittedName>
</protein>
<dbReference type="EMBL" id="JACKWZ010000327">
    <property type="protein sequence ID" value="KAF9409252.1"/>
    <property type="molecule type" value="Genomic_DNA"/>
</dbReference>
<accession>A0A835L4Q7</accession>